<dbReference type="AlphaFoldDB" id="A0A8J4TX44"/>
<sequence length="164" mass="17589">MPFRTEMTKDHVSALQEAVITDGKPEHCASSTDSQVEPLSTENGSAAPAATEQSAGTTTTTTTTTTTHEHKPITDVSGDGVSQDKPMTEKSLNGSSGAGAVTVQNRASVITVRHLIDRFEQEESRDTGEADSEVKRETDKDEVTTECRTTLQLNSKEDQSSRCS</sequence>
<evidence type="ECO:0000313" key="3">
    <source>
        <dbReference type="Proteomes" id="UP000727407"/>
    </source>
</evidence>
<protein>
    <submittedName>
        <fullName evidence="2">Chromobox protein 7-like</fullName>
    </submittedName>
</protein>
<dbReference type="Proteomes" id="UP000727407">
    <property type="component" value="Unassembled WGS sequence"/>
</dbReference>
<name>A0A8J4TX44_CLAMG</name>
<accession>A0A8J4TX44</accession>
<comment type="caution">
    <text evidence="2">The sequence shown here is derived from an EMBL/GenBank/DDBJ whole genome shotgun (WGS) entry which is preliminary data.</text>
</comment>
<feature type="region of interest" description="Disordered" evidence="1">
    <location>
        <begin position="116"/>
        <end position="164"/>
    </location>
</feature>
<dbReference type="OrthoDB" id="1918685at2759"/>
<gene>
    <name evidence="2" type="ORF">DAT39_021424</name>
</gene>
<reference evidence="2" key="1">
    <citation type="submission" date="2020-07" db="EMBL/GenBank/DDBJ databases">
        <title>Clarias magur genome sequencing, assembly and annotation.</title>
        <authorList>
            <person name="Kushwaha B."/>
            <person name="Kumar R."/>
            <person name="Das P."/>
            <person name="Joshi C.G."/>
            <person name="Kumar D."/>
            <person name="Nagpure N.S."/>
            <person name="Pandey M."/>
            <person name="Agarwal S."/>
            <person name="Srivastava S."/>
            <person name="Singh M."/>
            <person name="Sahoo L."/>
            <person name="Jayasankar P."/>
            <person name="Meher P.K."/>
            <person name="Koringa P.G."/>
            <person name="Iquebal M.A."/>
            <person name="Das S.P."/>
            <person name="Bit A."/>
            <person name="Patnaik S."/>
            <person name="Patel N."/>
            <person name="Shah T.M."/>
            <person name="Hinsu A."/>
            <person name="Jena J.K."/>
        </authorList>
    </citation>
    <scope>NUCLEOTIDE SEQUENCE</scope>
    <source>
        <strain evidence="2">CIFAMagur01</strain>
        <tissue evidence="2">Testis</tissue>
    </source>
</reference>
<organism evidence="2 3">
    <name type="scientific">Clarias magur</name>
    <name type="common">Asian catfish</name>
    <name type="synonym">Macropteronotus magur</name>
    <dbReference type="NCBI Taxonomy" id="1594786"/>
    <lineage>
        <taxon>Eukaryota</taxon>
        <taxon>Metazoa</taxon>
        <taxon>Chordata</taxon>
        <taxon>Craniata</taxon>
        <taxon>Vertebrata</taxon>
        <taxon>Euteleostomi</taxon>
        <taxon>Actinopterygii</taxon>
        <taxon>Neopterygii</taxon>
        <taxon>Teleostei</taxon>
        <taxon>Ostariophysi</taxon>
        <taxon>Siluriformes</taxon>
        <taxon>Clariidae</taxon>
        <taxon>Clarias</taxon>
    </lineage>
</organism>
<evidence type="ECO:0000256" key="1">
    <source>
        <dbReference type="SAM" id="MobiDB-lite"/>
    </source>
</evidence>
<dbReference type="EMBL" id="QNUK01000902">
    <property type="protein sequence ID" value="KAF5888882.1"/>
    <property type="molecule type" value="Genomic_DNA"/>
</dbReference>
<feature type="region of interest" description="Disordered" evidence="1">
    <location>
        <begin position="20"/>
        <end position="99"/>
    </location>
</feature>
<evidence type="ECO:0000313" key="2">
    <source>
        <dbReference type="EMBL" id="KAF5888882.1"/>
    </source>
</evidence>
<feature type="compositionally biased region" description="Low complexity" evidence="1">
    <location>
        <begin position="57"/>
        <end position="66"/>
    </location>
</feature>
<feature type="compositionally biased region" description="Basic and acidic residues" evidence="1">
    <location>
        <begin position="116"/>
        <end position="145"/>
    </location>
</feature>
<keyword evidence="3" id="KW-1185">Reference proteome</keyword>
<proteinExistence type="predicted"/>
<feature type="compositionally biased region" description="Basic and acidic residues" evidence="1">
    <location>
        <begin position="155"/>
        <end position="164"/>
    </location>
</feature>
<feature type="compositionally biased region" description="Polar residues" evidence="1">
    <location>
        <begin position="29"/>
        <end position="44"/>
    </location>
</feature>